<proteinExistence type="predicted"/>
<keyword evidence="2" id="KW-1185">Reference proteome</keyword>
<dbReference type="EMBL" id="WKJL01000005">
    <property type="protein sequence ID" value="MRW84361.1"/>
    <property type="molecule type" value="Genomic_DNA"/>
</dbReference>
<name>A0A844D076_9BURK</name>
<dbReference type="Proteomes" id="UP000439986">
    <property type="component" value="Unassembled WGS sequence"/>
</dbReference>
<comment type="caution">
    <text evidence="1">The sequence shown here is derived from an EMBL/GenBank/DDBJ whole genome shotgun (WGS) entry which is preliminary data.</text>
</comment>
<protein>
    <submittedName>
        <fullName evidence="1">DUF3037 domain-containing protein</fullName>
    </submittedName>
</protein>
<gene>
    <name evidence="1" type="ORF">GJ698_09710</name>
</gene>
<dbReference type="Pfam" id="PF11236">
    <property type="entry name" value="DUF3037"/>
    <property type="match status" value="1"/>
</dbReference>
<organism evidence="1 2">
    <name type="scientific">Duganella aquatilis</name>
    <dbReference type="NCBI Taxonomy" id="2666082"/>
    <lineage>
        <taxon>Bacteria</taxon>
        <taxon>Pseudomonadati</taxon>
        <taxon>Pseudomonadota</taxon>
        <taxon>Betaproteobacteria</taxon>
        <taxon>Burkholderiales</taxon>
        <taxon>Oxalobacteraceae</taxon>
        <taxon>Telluria group</taxon>
        <taxon>Duganella</taxon>
    </lineage>
</organism>
<dbReference type="AlphaFoldDB" id="A0A844D076"/>
<accession>A0A844D076</accession>
<reference evidence="1 2" key="1">
    <citation type="submission" date="2019-11" db="EMBL/GenBank/DDBJ databases">
        <title>Novel species isolated from a subtropical stream in China.</title>
        <authorList>
            <person name="Lu H."/>
        </authorList>
    </citation>
    <scope>NUCLEOTIDE SEQUENCE [LARGE SCALE GENOMIC DNA]</scope>
    <source>
        <strain evidence="1 2">FT26W</strain>
    </source>
</reference>
<sequence>MANSIMTAACHYAIVRFTPFIETGEFANVGVVIFSPDARYFGFKLLSSDFTRVTDFFRTLDAKVVKSTMSSLRDELERLSNLMSQPGTPNRSGIWTELIKPRETMLRFSDSRLVLAQDCQSKLIELYDYYVDHEKARIR</sequence>
<dbReference type="InterPro" id="IPR021398">
    <property type="entry name" value="DUF3037"/>
</dbReference>
<evidence type="ECO:0000313" key="1">
    <source>
        <dbReference type="EMBL" id="MRW84361.1"/>
    </source>
</evidence>
<evidence type="ECO:0000313" key="2">
    <source>
        <dbReference type="Proteomes" id="UP000439986"/>
    </source>
</evidence>